<feature type="domain" description="C2" evidence="4">
    <location>
        <begin position="340"/>
        <end position="461"/>
    </location>
</feature>
<dbReference type="PANTHER" id="PTHR45911">
    <property type="entry name" value="C2 DOMAIN-CONTAINING PROTEIN"/>
    <property type="match status" value="1"/>
</dbReference>
<evidence type="ECO:0000259" key="5">
    <source>
        <dbReference type="PROSITE" id="PS50878"/>
    </source>
</evidence>
<evidence type="ECO:0000256" key="2">
    <source>
        <dbReference type="ARBA" id="ARBA00022837"/>
    </source>
</evidence>
<dbReference type="PROSITE" id="PS50878">
    <property type="entry name" value="RT_POL"/>
    <property type="match status" value="1"/>
</dbReference>
<dbReference type="InterPro" id="IPR000008">
    <property type="entry name" value="C2_dom"/>
</dbReference>
<dbReference type="SMART" id="SM00239">
    <property type="entry name" value="C2"/>
    <property type="match status" value="2"/>
</dbReference>
<dbReference type="Pfam" id="PF00168">
    <property type="entry name" value="C2"/>
    <property type="match status" value="2"/>
</dbReference>
<reference evidence="6" key="1">
    <citation type="submission" date="2021-12" db="EMBL/GenBank/DDBJ databases">
        <authorList>
            <person name="Martin H S."/>
        </authorList>
    </citation>
    <scope>NUCLEOTIDE SEQUENCE</scope>
</reference>
<feature type="domain" description="Reverse transcriptase" evidence="5">
    <location>
        <begin position="1"/>
        <end position="75"/>
    </location>
</feature>
<keyword evidence="3" id="KW-1133">Transmembrane helix</keyword>
<dbReference type="GO" id="GO:0046928">
    <property type="term" value="P:regulation of neurotransmitter secretion"/>
    <property type="evidence" value="ECO:0007669"/>
    <property type="project" value="TreeGrafter"/>
</dbReference>
<dbReference type="InterPro" id="IPR000477">
    <property type="entry name" value="RT_dom"/>
</dbReference>
<evidence type="ECO:0000259" key="4">
    <source>
        <dbReference type="PROSITE" id="PS50004"/>
    </source>
</evidence>
<dbReference type="Proteomes" id="UP000838878">
    <property type="component" value="Chromosome 3"/>
</dbReference>
<evidence type="ECO:0000313" key="7">
    <source>
        <dbReference type="Proteomes" id="UP000838878"/>
    </source>
</evidence>
<keyword evidence="7" id="KW-1185">Reference proteome</keyword>
<accession>A0A8J9ULQ5</accession>
<feature type="domain" description="C2" evidence="4">
    <location>
        <begin position="198"/>
        <end position="303"/>
    </location>
</feature>
<dbReference type="EMBL" id="OV170223">
    <property type="protein sequence ID" value="CAH0722601.1"/>
    <property type="molecule type" value="Genomic_DNA"/>
</dbReference>
<dbReference type="GO" id="GO:0030672">
    <property type="term" value="C:synaptic vesicle membrane"/>
    <property type="evidence" value="ECO:0007669"/>
    <property type="project" value="TreeGrafter"/>
</dbReference>
<gene>
    <name evidence="6" type="ORF">BINO364_LOCUS8538</name>
</gene>
<keyword evidence="3" id="KW-0812">Transmembrane</keyword>
<keyword evidence="1" id="KW-0479">Metal-binding</keyword>
<dbReference type="OrthoDB" id="5973539at2759"/>
<keyword evidence="3" id="KW-0472">Membrane</keyword>
<evidence type="ECO:0000313" key="6">
    <source>
        <dbReference type="EMBL" id="CAH0722601.1"/>
    </source>
</evidence>
<sequence>MYADDLCFVADTCEGLQALISCLNDVCCKFGLSINVKKTEVMAMNIDEQLLVPDFLIGNSKLKQVESFKYLGSIVTHKGDLDAEVDQRICAAAAAFGKLQPKVFRSHDLKSIPIPDGLVMDPMAPTALAVPNQLMGRIGSGLSILRDHGKKFQKAICDIRKCDIYYLYMIISNMCDSSIMTEVHEDFAAVVTYLLKNRKFEVHRKTWSSIVNIVLIEAKDLPDAPANGSSGLYCKFKLGNESHKSKQVHKTKPIWRERFNLYLYEDNALEVNVWHKTKQKNFMGRCVIDLSQLEKERTHDIWQKLECGFGSVHLLVTLSGSDRCVPPDNVLTTTNGIQKDAPTDDKFLWYRLNNISEVGQLSVTVHGARGLSALNISGNVNAFCILELDNARIQTHTIRGTSEPNWNKNFTFGVKDVTSALDITVYDESILQSMKGENIGKVSIPLLRISNNEKKWYALKDRSKRHSARGNCPRILLEMSLVWNPIKASLRVLGPKETKYVQKPAKFDIPLIYSNLVFIKDIFKVFQTGNEHLKRLFEWENQEISAAALVGWLIFWYFFRMWMTPLLLALPFAHYWLLQRNNNSQIPIQQIDEVDNIEEEPEAKDDKTIKTRLNELQDLTLTIKNGIDYVVSLLERINNLVNFSVPYLSYLAVITLVAASFAFYFIPVNYLFMALGIIKFTRKFLNPKRVPNNDLLDFISRVPDNEILKQWRELKVPEPTMNHQIDPAKSR</sequence>
<dbReference type="CDD" id="cd08376">
    <property type="entry name" value="C2B_MCTP_PRT"/>
    <property type="match status" value="1"/>
</dbReference>
<dbReference type="SUPFAM" id="SSF49562">
    <property type="entry name" value="C2 domain (Calcium/lipid-binding domain, CaLB)"/>
    <property type="match status" value="2"/>
</dbReference>
<proteinExistence type="predicted"/>
<evidence type="ECO:0000256" key="3">
    <source>
        <dbReference type="SAM" id="Phobius"/>
    </source>
</evidence>
<dbReference type="GO" id="GO:0005509">
    <property type="term" value="F:calcium ion binding"/>
    <property type="evidence" value="ECO:0007669"/>
    <property type="project" value="TreeGrafter"/>
</dbReference>
<feature type="non-terminal residue" evidence="6">
    <location>
        <position position="731"/>
    </location>
</feature>
<dbReference type="InterPro" id="IPR035892">
    <property type="entry name" value="C2_domain_sf"/>
</dbReference>
<dbReference type="PROSITE" id="PS50004">
    <property type="entry name" value="C2"/>
    <property type="match status" value="2"/>
</dbReference>
<dbReference type="AlphaFoldDB" id="A0A8J9ULQ5"/>
<dbReference type="PANTHER" id="PTHR45911:SF4">
    <property type="entry name" value="MULTIPLE C2 AND TRANSMEMBRANE DOMAIN-CONTAINING PROTEIN"/>
    <property type="match status" value="1"/>
</dbReference>
<dbReference type="Gene3D" id="2.60.40.150">
    <property type="entry name" value="C2 domain"/>
    <property type="match status" value="2"/>
</dbReference>
<keyword evidence="2" id="KW-0106">Calcium</keyword>
<name>A0A8J9ULQ5_9NEOP</name>
<evidence type="ECO:0000256" key="1">
    <source>
        <dbReference type="ARBA" id="ARBA00022723"/>
    </source>
</evidence>
<protein>
    <submittedName>
        <fullName evidence="6">Uncharacterized protein</fullName>
    </submittedName>
</protein>
<feature type="transmembrane region" description="Helical" evidence="3">
    <location>
        <begin position="647"/>
        <end position="678"/>
    </location>
</feature>
<organism evidence="6 7">
    <name type="scientific">Brenthis ino</name>
    <name type="common">lesser marbled fritillary</name>
    <dbReference type="NCBI Taxonomy" id="405034"/>
    <lineage>
        <taxon>Eukaryota</taxon>
        <taxon>Metazoa</taxon>
        <taxon>Ecdysozoa</taxon>
        <taxon>Arthropoda</taxon>
        <taxon>Hexapoda</taxon>
        <taxon>Insecta</taxon>
        <taxon>Pterygota</taxon>
        <taxon>Neoptera</taxon>
        <taxon>Endopterygota</taxon>
        <taxon>Lepidoptera</taxon>
        <taxon>Glossata</taxon>
        <taxon>Ditrysia</taxon>
        <taxon>Papilionoidea</taxon>
        <taxon>Nymphalidae</taxon>
        <taxon>Heliconiinae</taxon>
        <taxon>Argynnini</taxon>
        <taxon>Brenthis</taxon>
    </lineage>
</organism>